<dbReference type="PROSITE" id="PS50191">
    <property type="entry name" value="CRAL_TRIO"/>
    <property type="match status" value="1"/>
</dbReference>
<feature type="region of interest" description="Disordered" evidence="1">
    <location>
        <begin position="1"/>
        <end position="20"/>
    </location>
</feature>
<dbReference type="InterPro" id="IPR036865">
    <property type="entry name" value="CRAL-TRIO_dom_sf"/>
</dbReference>
<evidence type="ECO:0000259" key="2">
    <source>
        <dbReference type="PROSITE" id="PS50191"/>
    </source>
</evidence>
<feature type="region of interest" description="Disordered" evidence="1">
    <location>
        <begin position="310"/>
        <end position="384"/>
    </location>
</feature>
<keyword evidence="4" id="KW-1185">Reference proteome</keyword>
<proteinExistence type="predicted"/>
<dbReference type="Pfam" id="PF00650">
    <property type="entry name" value="CRAL_TRIO"/>
    <property type="match status" value="1"/>
</dbReference>
<accession>A0ABP0UZS2</accession>
<evidence type="ECO:0000313" key="3">
    <source>
        <dbReference type="EMBL" id="CAK9233946.1"/>
    </source>
</evidence>
<dbReference type="SMART" id="SM00516">
    <property type="entry name" value="SEC14"/>
    <property type="match status" value="1"/>
</dbReference>
<feature type="compositionally biased region" description="Polar residues" evidence="1">
    <location>
        <begin position="331"/>
        <end position="346"/>
    </location>
</feature>
<evidence type="ECO:0000256" key="1">
    <source>
        <dbReference type="SAM" id="MobiDB-lite"/>
    </source>
</evidence>
<dbReference type="Gene3D" id="3.40.525.10">
    <property type="entry name" value="CRAL-TRIO lipid binding domain"/>
    <property type="match status" value="1"/>
</dbReference>
<dbReference type="PANTHER" id="PTHR47104">
    <property type="entry name" value="SEC14P-LIKE PHOSPHATIDYLINOSITOL TRANSFER FAMILY PROTEIN"/>
    <property type="match status" value="1"/>
</dbReference>
<feature type="domain" description="CRAL-TRIO" evidence="2">
    <location>
        <begin position="88"/>
        <end position="258"/>
    </location>
</feature>
<feature type="region of interest" description="Disordered" evidence="1">
    <location>
        <begin position="234"/>
        <end position="260"/>
    </location>
</feature>
<name>A0ABP0UZS2_9BRYO</name>
<dbReference type="SUPFAM" id="SSF52087">
    <property type="entry name" value="CRAL/TRIO domain"/>
    <property type="match status" value="1"/>
</dbReference>
<protein>
    <recommendedName>
        <fullName evidence="2">CRAL-TRIO domain-containing protein</fullName>
    </recommendedName>
</protein>
<feature type="region of interest" description="Disordered" evidence="1">
    <location>
        <begin position="276"/>
        <end position="297"/>
    </location>
</feature>
<reference evidence="3" key="1">
    <citation type="submission" date="2024-02" db="EMBL/GenBank/DDBJ databases">
        <authorList>
            <consortium name="ELIXIR-Norway"/>
            <consortium name="Elixir Norway"/>
        </authorList>
    </citation>
    <scope>NUCLEOTIDE SEQUENCE</scope>
</reference>
<dbReference type="CDD" id="cd00170">
    <property type="entry name" value="SEC14"/>
    <property type="match status" value="1"/>
</dbReference>
<organism evidence="3 4">
    <name type="scientific">Sphagnum troendelagicum</name>
    <dbReference type="NCBI Taxonomy" id="128251"/>
    <lineage>
        <taxon>Eukaryota</taxon>
        <taxon>Viridiplantae</taxon>
        <taxon>Streptophyta</taxon>
        <taxon>Embryophyta</taxon>
        <taxon>Bryophyta</taxon>
        <taxon>Sphagnophytina</taxon>
        <taxon>Sphagnopsida</taxon>
        <taxon>Sphagnales</taxon>
        <taxon>Sphagnaceae</taxon>
        <taxon>Sphagnum</taxon>
    </lineage>
</organism>
<gene>
    <name evidence="3" type="ORF">CSSPTR1EN2_LOCUS21859</name>
</gene>
<dbReference type="EMBL" id="OZ019900">
    <property type="protein sequence ID" value="CAK9233946.1"/>
    <property type="molecule type" value="Genomic_DNA"/>
</dbReference>
<dbReference type="Proteomes" id="UP001497512">
    <property type="component" value="Chromosome 8"/>
</dbReference>
<evidence type="ECO:0000313" key="4">
    <source>
        <dbReference type="Proteomes" id="UP001497512"/>
    </source>
</evidence>
<sequence length="431" mass="47525">MAAAERKPIVPSSSGKVEPESSMIDQIAQVLQLVQKEAPLSKKQVAFCDDACVERYLKARGNNCRRAARLLKATLNWREKINIGYLIADEFPAELAAGAAYVAGFDDDGRPVLIIKKKPDHITNHTQKQYLRFVIFTLEVAVAAMPPGVDQWVLILDAGGYSRISAPSPSGILATLKILADHYPERLAKAFIVDASSMFYFVWKGICTFVDHSTRGKLSFAYLKDYRLPLKPQQALKVTPPSSPTTPSPKQACFPDNSRLPSSTYNSTPGQFWSSGEIPHSPLYDTHSPEISMNDFGDEPELISSVRQRSFSFSSATDPTQHLPEPKEECSANSINDNLLVSNSDVPVSVPARTRRQKAPSSDGSLSIQHSKKSPGGLLEEDGNRGVNMFQPYLKFLLAPYDQATYRALMKPPLGGLASIISRDLKYQYDS</sequence>
<feature type="compositionally biased region" description="Polar residues" evidence="1">
    <location>
        <begin position="359"/>
        <end position="369"/>
    </location>
</feature>
<dbReference type="PANTHER" id="PTHR47104:SF1">
    <property type="entry name" value="SEC14P-LIKE PHOSPHATIDYLINOSITOL TRANSFER FAMILY PROTEIN"/>
    <property type="match status" value="1"/>
</dbReference>
<dbReference type="SUPFAM" id="SSF46938">
    <property type="entry name" value="CRAL/TRIO N-terminal domain"/>
    <property type="match status" value="1"/>
</dbReference>
<dbReference type="InterPro" id="IPR036273">
    <property type="entry name" value="CRAL/TRIO_N_dom_sf"/>
</dbReference>
<dbReference type="InterPro" id="IPR001251">
    <property type="entry name" value="CRAL-TRIO_dom"/>
</dbReference>